<dbReference type="Proteomes" id="UP000094389">
    <property type="component" value="Unassembled WGS sequence"/>
</dbReference>
<dbReference type="SMART" id="SM00066">
    <property type="entry name" value="GAL4"/>
    <property type="match status" value="1"/>
</dbReference>
<dbReference type="PROSITE" id="PS50048">
    <property type="entry name" value="ZN2_CY6_FUNGAL_2"/>
    <property type="match status" value="1"/>
</dbReference>
<feature type="compositionally biased region" description="Polar residues" evidence="7">
    <location>
        <begin position="19"/>
        <end position="35"/>
    </location>
</feature>
<dbReference type="SUPFAM" id="SSF57701">
    <property type="entry name" value="Zn2/Cys6 DNA-binding domain"/>
    <property type="match status" value="1"/>
</dbReference>
<evidence type="ECO:0000256" key="3">
    <source>
        <dbReference type="ARBA" id="ARBA00023015"/>
    </source>
</evidence>
<accession>A0A1E4S1Q3</accession>
<dbReference type="CDD" id="cd12148">
    <property type="entry name" value="fungal_TF_MHR"/>
    <property type="match status" value="1"/>
</dbReference>
<keyword evidence="5" id="KW-0804">Transcription</keyword>
<dbReference type="GeneID" id="30989560"/>
<dbReference type="RefSeq" id="XP_020070468.1">
    <property type="nucleotide sequence ID" value="XM_020215164.1"/>
</dbReference>
<dbReference type="GO" id="GO:0008270">
    <property type="term" value="F:zinc ion binding"/>
    <property type="evidence" value="ECO:0007669"/>
    <property type="project" value="InterPro"/>
</dbReference>
<dbReference type="PANTHER" id="PTHR31668:SF4">
    <property type="entry name" value="TRANSCRIPTIONAL ACTIVATOR PROTEIN DAL81"/>
    <property type="match status" value="1"/>
</dbReference>
<evidence type="ECO:0000256" key="5">
    <source>
        <dbReference type="ARBA" id="ARBA00023163"/>
    </source>
</evidence>
<dbReference type="OrthoDB" id="3980283at2759"/>
<dbReference type="PANTHER" id="PTHR31668">
    <property type="entry name" value="GLUCOSE TRANSPORT TRANSCRIPTION REGULATOR RGT1-RELATED-RELATED"/>
    <property type="match status" value="1"/>
</dbReference>
<feature type="domain" description="Zn(2)-C6 fungal-type" evidence="8">
    <location>
        <begin position="82"/>
        <end position="114"/>
    </location>
</feature>
<evidence type="ECO:0000256" key="7">
    <source>
        <dbReference type="SAM" id="MobiDB-lite"/>
    </source>
</evidence>
<evidence type="ECO:0000313" key="9">
    <source>
        <dbReference type="EMBL" id="ODV73429.1"/>
    </source>
</evidence>
<evidence type="ECO:0000259" key="8">
    <source>
        <dbReference type="PROSITE" id="PS50048"/>
    </source>
</evidence>
<dbReference type="AlphaFoldDB" id="A0A1E4S1Q3"/>
<evidence type="ECO:0000256" key="4">
    <source>
        <dbReference type="ARBA" id="ARBA00023125"/>
    </source>
</evidence>
<dbReference type="InterPro" id="IPR050797">
    <property type="entry name" value="Carb_Metab_Trans_Reg"/>
</dbReference>
<keyword evidence="6" id="KW-0539">Nucleus</keyword>
<keyword evidence="1" id="KW-0479">Metal-binding</keyword>
<reference evidence="9 10" key="1">
    <citation type="journal article" date="2016" name="Proc. Natl. Acad. Sci. U.S.A.">
        <title>Comparative genomics of biotechnologically important yeasts.</title>
        <authorList>
            <person name="Riley R."/>
            <person name="Haridas S."/>
            <person name="Wolfe K.H."/>
            <person name="Lopes M.R."/>
            <person name="Hittinger C.T."/>
            <person name="Goeker M."/>
            <person name="Salamov A.A."/>
            <person name="Wisecaver J.H."/>
            <person name="Long T.M."/>
            <person name="Calvey C.H."/>
            <person name="Aerts A.L."/>
            <person name="Barry K.W."/>
            <person name="Choi C."/>
            <person name="Clum A."/>
            <person name="Coughlan A.Y."/>
            <person name="Deshpande S."/>
            <person name="Douglass A.P."/>
            <person name="Hanson S.J."/>
            <person name="Klenk H.-P."/>
            <person name="LaButti K.M."/>
            <person name="Lapidus A."/>
            <person name="Lindquist E.A."/>
            <person name="Lipzen A.M."/>
            <person name="Meier-Kolthoff J.P."/>
            <person name="Ohm R.A."/>
            <person name="Otillar R.P."/>
            <person name="Pangilinan J.L."/>
            <person name="Peng Y."/>
            <person name="Rokas A."/>
            <person name="Rosa C.A."/>
            <person name="Scheuner C."/>
            <person name="Sibirny A.A."/>
            <person name="Slot J.C."/>
            <person name="Stielow J.B."/>
            <person name="Sun H."/>
            <person name="Kurtzman C.P."/>
            <person name="Blackwell M."/>
            <person name="Grigoriev I.V."/>
            <person name="Jeffries T.W."/>
        </authorList>
    </citation>
    <scope>NUCLEOTIDE SEQUENCE [LARGE SCALE GENOMIC DNA]</scope>
    <source>
        <strain evidence="10">ATCC 18201 / CBS 1600 / BCRC 20928 / JCM 3617 / NBRC 0987 / NRRL Y-1542</strain>
    </source>
</reference>
<keyword evidence="10" id="KW-1185">Reference proteome</keyword>
<proteinExistence type="predicted"/>
<dbReference type="OMA" id="MVYLHAI"/>
<keyword evidence="4" id="KW-0238">DNA-binding</keyword>
<sequence>MNSNTPLSVPLSEDFSRFAESTTDSPTSSLDHQFDSNSPFGMTKFDETNFGYTFNSSLQNGITTNPPGSRSKRQKKTTRTRPCTCCRRRKTKCVVPPNSKICLECAKRNIDCTFDTPGDELSSIKSLRICDNCNHRRTTCVVPKGCSMCTECTLRDLPCKFSEMVNSNAKIRTNIPITDYDEYQGHTMLKKTLSLQGPKSAKLIGESSLIDKRLINFNTETMPSPPEGHSPTFVLKKEQIQYSMASKLRKINDETIFRIVNDNEEYIKLSYAQVDEVEKIVYPHGLALLNLFFDRVHPLLPVCSRSVFLEKYSRTQREFEPMNLAMVYLHAINYWNLNPDLSNLELPNYEKLERLVLILYSDQQNLMHSAPKLSTCQALILMMHYNFKGLNSNSTPLFEKDDNWKKVNQIVTIAEELGLNHSSDEWYTIPKWERRIRKICSWALIMLDKTFALLESRPTRISADNWVLNELEFDDFLVEQDEEVFIEKTDGENFVINRGTTSMTPYKAELSLFGNLIFTKMVHLSYHYNDALTAIYNWKSIKFDDLTTVYEKCQGLLKSLTLWYNSMPSQVKEVQIVGSQISSVSLVLSYYLLQFLIHRRIIDSFLDSEHILTDDQLHMFKVQFKQTCSLLVEFNENFMKRLTNEHFTNCFWYATTTMGFTHPAIVYQLMIKLTKEEHYIDDQVSSEQLESVYRTYIECLRAFEPVSPNVSRALDHIQTYLMD</sequence>
<feature type="region of interest" description="Disordered" evidence="7">
    <location>
        <begin position="1"/>
        <end position="35"/>
    </location>
</feature>
<dbReference type="InterPro" id="IPR001138">
    <property type="entry name" value="Zn2Cys6_DnaBD"/>
</dbReference>
<dbReference type="GO" id="GO:0001080">
    <property type="term" value="P:nitrogen catabolite activation of transcription from RNA polymerase II promoter"/>
    <property type="evidence" value="ECO:0007669"/>
    <property type="project" value="TreeGrafter"/>
</dbReference>
<dbReference type="GO" id="GO:0006351">
    <property type="term" value="P:DNA-templated transcription"/>
    <property type="evidence" value="ECO:0007669"/>
    <property type="project" value="InterPro"/>
</dbReference>
<evidence type="ECO:0000313" key="10">
    <source>
        <dbReference type="Proteomes" id="UP000094389"/>
    </source>
</evidence>
<dbReference type="Pfam" id="PF04082">
    <property type="entry name" value="Fungal_trans"/>
    <property type="match status" value="1"/>
</dbReference>
<keyword evidence="3" id="KW-0805">Transcription regulation</keyword>
<feature type="region of interest" description="Disordered" evidence="7">
    <location>
        <begin position="57"/>
        <end position="76"/>
    </location>
</feature>
<evidence type="ECO:0000256" key="6">
    <source>
        <dbReference type="ARBA" id="ARBA00023242"/>
    </source>
</evidence>
<dbReference type="EMBL" id="KV453931">
    <property type="protein sequence ID" value="ODV73429.1"/>
    <property type="molecule type" value="Genomic_DNA"/>
</dbReference>
<dbReference type="GO" id="GO:0000981">
    <property type="term" value="F:DNA-binding transcription factor activity, RNA polymerase II-specific"/>
    <property type="evidence" value="ECO:0007669"/>
    <property type="project" value="InterPro"/>
</dbReference>
<evidence type="ECO:0000256" key="1">
    <source>
        <dbReference type="ARBA" id="ARBA00022723"/>
    </source>
</evidence>
<keyword evidence="2" id="KW-0862">Zinc</keyword>
<dbReference type="GO" id="GO:0005634">
    <property type="term" value="C:nucleus"/>
    <property type="evidence" value="ECO:0007669"/>
    <property type="project" value="TreeGrafter"/>
</dbReference>
<gene>
    <name evidence="9" type="ORF">CYBJADRAFT_167982</name>
</gene>
<dbReference type="InterPro" id="IPR036864">
    <property type="entry name" value="Zn2-C6_fun-type_DNA-bd_sf"/>
</dbReference>
<feature type="compositionally biased region" description="Polar residues" evidence="7">
    <location>
        <begin position="57"/>
        <end position="68"/>
    </location>
</feature>
<dbReference type="InterPro" id="IPR007219">
    <property type="entry name" value="XnlR_reg_dom"/>
</dbReference>
<protein>
    <recommendedName>
        <fullName evidence="8">Zn(2)-C6 fungal-type domain-containing protein</fullName>
    </recommendedName>
</protein>
<evidence type="ECO:0000256" key="2">
    <source>
        <dbReference type="ARBA" id="ARBA00022833"/>
    </source>
</evidence>
<organism evidence="9 10">
    <name type="scientific">Cyberlindnera jadinii (strain ATCC 18201 / CBS 1600 / BCRC 20928 / JCM 3617 / NBRC 0987 / NRRL Y-1542)</name>
    <name type="common">Torula yeast</name>
    <name type="synonym">Candida utilis</name>
    <dbReference type="NCBI Taxonomy" id="983966"/>
    <lineage>
        <taxon>Eukaryota</taxon>
        <taxon>Fungi</taxon>
        <taxon>Dikarya</taxon>
        <taxon>Ascomycota</taxon>
        <taxon>Saccharomycotina</taxon>
        <taxon>Saccharomycetes</taxon>
        <taxon>Phaffomycetales</taxon>
        <taxon>Phaffomycetaceae</taxon>
        <taxon>Cyberlindnera</taxon>
    </lineage>
</organism>
<dbReference type="STRING" id="983966.A0A1E4S1Q3"/>
<dbReference type="CDD" id="cd00067">
    <property type="entry name" value="GAL4"/>
    <property type="match status" value="1"/>
</dbReference>
<dbReference type="GO" id="GO:0003677">
    <property type="term" value="F:DNA binding"/>
    <property type="evidence" value="ECO:0007669"/>
    <property type="project" value="UniProtKB-KW"/>
</dbReference>
<dbReference type="PROSITE" id="PS00463">
    <property type="entry name" value="ZN2_CY6_FUNGAL_1"/>
    <property type="match status" value="1"/>
</dbReference>
<name>A0A1E4S1Q3_CYBJN</name>